<keyword evidence="2" id="KW-1185">Reference proteome</keyword>
<keyword evidence="1" id="KW-0614">Plasmid</keyword>
<organism evidence="1 2">
    <name type="scientific">Borreliella garinii PBr</name>
    <dbReference type="NCBI Taxonomy" id="498743"/>
    <lineage>
        <taxon>Bacteria</taxon>
        <taxon>Pseudomonadati</taxon>
        <taxon>Spirochaetota</taxon>
        <taxon>Spirochaetia</taxon>
        <taxon>Spirochaetales</taxon>
        <taxon>Borreliaceae</taxon>
        <taxon>Borreliella</taxon>
    </lineage>
</organism>
<evidence type="ECO:0000313" key="1">
    <source>
        <dbReference type="EMBL" id="ACL34605.1"/>
    </source>
</evidence>
<gene>
    <name evidence="1" type="ORF">BGAPBR_I0030</name>
</gene>
<geneLocation type="plasmid" evidence="1 2">
    <name>PBr_lp28-4</name>
</geneLocation>
<sequence length="55" mass="6627">MYYHTNTIPIVNLKLSTKPIYIRYRLKNFINLKILLKDLNMNHSIYNRDSSSQLI</sequence>
<dbReference type="Proteomes" id="UP000006103">
    <property type="component" value="Plasmid PBr_lp28-4"/>
</dbReference>
<evidence type="ECO:0000313" key="2">
    <source>
        <dbReference type="Proteomes" id="UP000006103"/>
    </source>
</evidence>
<dbReference type="AlphaFoldDB" id="B8F109"/>
<name>B8F109_BORGR</name>
<proteinExistence type="predicted"/>
<dbReference type="EMBL" id="CP001304">
    <property type="protein sequence ID" value="ACL34605.1"/>
    <property type="molecule type" value="Genomic_DNA"/>
</dbReference>
<accession>B8F109</accession>
<reference evidence="1 2" key="1">
    <citation type="journal article" date="2011" name="J. Bacteriol.">
        <title>Whole-genome sequences of two Borrelia afzelii and two Borrelia garinii Lyme disease agent isolates.</title>
        <authorList>
            <person name="Casjens S.R."/>
            <person name="Mongodin E.F."/>
            <person name="Qiu W.-G."/>
            <person name="Dunn J.J."/>
            <person name="Luft B.J."/>
            <person name="Fraser-Liggett C.M."/>
            <person name="Schutzer S.E."/>
        </authorList>
    </citation>
    <scope>NUCLEOTIDE SEQUENCE [LARGE SCALE GENOMIC DNA]</scope>
    <source>
        <strain evidence="1 2">PBr</strain>
    </source>
</reference>
<protein>
    <submittedName>
        <fullName evidence="1">Uncharacterized protein</fullName>
    </submittedName>
</protein>